<dbReference type="InterPro" id="IPR039422">
    <property type="entry name" value="MarR/SlyA-like"/>
</dbReference>
<dbReference type="RefSeq" id="WP_074646850.1">
    <property type="nucleotide sequence ID" value="NZ_CP051181.1"/>
</dbReference>
<dbReference type="OrthoDB" id="8077146at2"/>
<dbReference type="PANTHER" id="PTHR33164:SF43">
    <property type="entry name" value="HTH-TYPE TRANSCRIPTIONAL REPRESSOR YETL"/>
    <property type="match status" value="1"/>
</dbReference>
<dbReference type="InterPro" id="IPR000835">
    <property type="entry name" value="HTH_MarR-typ"/>
</dbReference>
<dbReference type="Proteomes" id="UP000051587">
    <property type="component" value="Unassembled WGS sequence"/>
</dbReference>
<keyword evidence="3" id="KW-1185">Reference proteome</keyword>
<dbReference type="AlphaFoldDB" id="A0A0P1FE74"/>
<gene>
    <name evidence="2" type="ORF">TG4357_02378</name>
</gene>
<dbReference type="Gene3D" id="1.10.10.10">
    <property type="entry name" value="Winged helix-like DNA-binding domain superfamily/Winged helix DNA-binding domain"/>
    <property type="match status" value="1"/>
</dbReference>
<dbReference type="PRINTS" id="PR00598">
    <property type="entry name" value="HTHMARR"/>
</dbReference>
<dbReference type="STRING" id="53501.SAMN04488043_104109"/>
<evidence type="ECO:0000313" key="3">
    <source>
        <dbReference type="Proteomes" id="UP000051587"/>
    </source>
</evidence>
<proteinExistence type="predicted"/>
<sequence>MGQARKIPVKSAAEDGGLDASLREILGYTVKRTSNILQADAAAVLDPLGLRITTFSALVVICDHPDVTQSQIAAALNMERSNTVLIIDALEEAELIGRHRVPTDRRAYALRATLEGMKTRDAAVRALSDREEILLQDLSREERATLMALLGRIKPQP</sequence>
<dbReference type="PANTHER" id="PTHR33164">
    <property type="entry name" value="TRANSCRIPTIONAL REGULATOR, MARR FAMILY"/>
    <property type="match status" value="1"/>
</dbReference>
<dbReference type="Pfam" id="PF01047">
    <property type="entry name" value="MarR"/>
    <property type="match status" value="1"/>
</dbReference>
<dbReference type="SUPFAM" id="SSF46785">
    <property type="entry name" value="Winged helix' DNA-binding domain"/>
    <property type="match status" value="1"/>
</dbReference>
<dbReference type="SMART" id="SM00347">
    <property type="entry name" value="HTH_MARR"/>
    <property type="match status" value="1"/>
</dbReference>
<dbReference type="InterPro" id="IPR036390">
    <property type="entry name" value="WH_DNA-bd_sf"/>
</dbReference>
<dbReference type="InterPro" id="IPR036388">
    <property type="entry name" value="WH-like_DNA-bd_sf"/>
</dbReference>
<feature type="domain" description="HTH marR-type" evidence="1">
    <location>
        <begin position="23"/>
        <end position="155"/>
    </location>
</feature>
<dbReference type="PROSITE" id="PS50995">
    <property type="entry name" value="HTH_MARR_2"/>
    <property type="match status" value="1"/>
</dbReference>
<dbReference type="GO" id="GO:0006950">
    <property type="term" value="P:response to stress"/>
    <property type="evidence" value="ECO:0007669"/>
    <property type="project" value="TreeGrafter"/>
</dbReference>
<dbReference type="GO" id="GO:0003700">
    <property type="term" value="F:DNA-binding transcription factor activity"/>
    <property type="evidence" value="ECO:0007669"/>
    <property type="project" value="InterPro"/>
</dbReference>
<dbReference type="EMBL" id="CYSA01000023">
    <property type="protein sequence ID" value="CUH66337.1"/>
    <property type="molecule type" value="Genomic_DNA"/>
</dbReference>
<evidence type="ECO:0000259" key="1">
    <source>
        <dbReference type="PROSITE" id="PS50995"/>
    </source>
</evidence>
<reference evidence="2 3" key="1">
    <citation type="submission" date="2015-09" db="EMBL/GenBank/DDBJ databases">
        <authorList>
            <consortium name="Swine Surveillance"/>
        </authorList>
    </citation>
    <scope>NUCLEOTIDE SEQUENCE [LARGE SCALE GENOMIC DNA]</scope>
    <source>
        <strain evidence="2 3">CECT 4357</strain>
    </source>
</reference>
<evidence type="ECO:0000313" key="2">
    <source>
        <dbReference type="EMBL" id="CUH66337.1"/>
    </source>
</evidence>
<protein>
    <submittedName>
        <fullName evidence="2">Transcriptional regulator SlyA</fullName>
    </submittedName>
</protein>
<name>A0A0P1FE74_THAGE</name>
<organism evidence="2 3">
    <name type="scientific">Thalassovita gelatinovora</name>
    <name type="common">Thalassobius gelatinovorus</name>
    <dbReference type="NCBI Taxonomy" id="53501"/>
    <lineage>
        <taxon>Bacteria</taxon>
        <taxon>Pseudomonadati</taxon>
        <taxon>Pseudomonadota</taxon>
        <taxon>Alphaproteobacteria</taxon>
        <taxon>Rhodobacterales</taxon>
        <taxon>Roseobacteraceae</taxon>
        <taxon>Thalassovita</taxon>
    </lineage>
</organism>
<accession>A0A0P1FE74</accession>